<feature type="region of interest" description="Disordered" evidence="6">
    <location>
        <begin position="300"/>
        <end position="322"/>
    </location>
</feature>
<evidence type="ECO:0000256" key="5">
    <source>
        <dbReference type="PROSITE-ProRule" id="PRU10141"/>
    </source>
</evidence>
<feature type="domain" description="Protein kinase" evidence="7">
    <location>
        <begin position="19"/>
        <end position="276"/>
    </location>
</feature>
<name>A0A372JBK9_9ACTN</name>
<dbReference type="SMART" id="SM00220">
    <property type="entry name" value="S_TKc"/>
    <property type="match status" value="1"/>
</dbReference>
<reference evidence="8 9" key="1">
    <citation type="submission" date="2018-08" db="EMBL/GenBank/DDBJ databases">
        <title>Actinomadura jelena sp. nov., a novel Actinomycete isolated from soil in Chad.</title>
        <authorList>
            <person name="Shi L."/>
        </authorList>
    </citation>
    <scope>NUCLEOTIDE SEQUENCE [LARGE SCALE GENOMIC DNA]</scope>
    <source>
        <strain evidence="8 9">NEAU-G17</strain>
    </source>
</reference>
<keyword evidence="4 5" id="KW-0067">ATP-binding</keyword>
<dbReference type="PROSITE" id="PS50011">
    <property type="entry name" value="PROTEIN_KINASE_DOM"/>
    <property type="match status" value="1"/>
</dbReference>
<feature type="binding site" evidence="5">
    <location>
        <position position="47"/>
    </location>
    <ligand>
        <name>ATP</name>
        <dbReference type="ChEBI" id="CHEBI:30616"/>
    </ligand>
</feature>
<dbReference type="SUPFAM" id="SSF56112">
    <property type="entry name" value="Protein kinase-like (PK-like)"/>
    <property type="match status" value="1"/>
</dbReference>
<dbReference type="InterPro" id="IPR011009">
    <property type="entry name" value="Kinase-like_dom_sf"/>
</dbReference>
<dbReference type="GO" id="GO:0005524">
    <property type="term" value="F:ATP binding"/>
    <property type="evidence" value="ECO:0007669"/>
    <property type="project" value="UniProtKB-UniRule"/>
</dbReference>
<gene>
    <name evidence="8" type="ORF">DZF91_33125</name>
</gene>
<evidence type="ECO:0000313" key="8">
    <source>
        <dbReference type="EMBL" id="RFU37395.1"/>
    </source>
</evidence>
<dbReference type="CDD" id="cd14014">
    <property type="entry name" value="STKc_PknB_like"/>
    <property type="match status" value="1"/>
</dbReference>
<evidence type="ECO:0000259" key="7">
    <source>
        <dbReference type="PROSITE" id="PS50011"/>
    </source>
</evidence>
<dbReference type="GO" id="GO:0004674">
    <property type="term" value="F:protein serine/threonine kinase activity"/>
    <property type="evidence" value="ECO:0007669"/>
    <property type="project" value="UniProtKB-KW"/>
</dbReference>
<evidence type="ECO:0000256" key="4">
    <source>
        <dbReference type="ARBA" id="ARBA00022840"/>
    </source>
</evidence>
<dbReference type="PROSITE" id="PS00107">
    <property type="entry name" value="PROTEIN_KINASE_ATP"/>
    <property type="match status" value="1"/>
</dbReference>
<keyword evidence="1" id="KW-0808">Transferase</keyword>
<feature type="region of interest" description="Disordered" evidence="6">
    <location>
        <begin position="355"/>
        <end position="384"/>
    </location>
</feature>
<dbReference type="Gene3D" id="3.30.200.20">
    <property type="entry name" value="Phosphorylase Kinase, domain 1"/>
    <property type="match status" value="1"/>
</dbReference>
<dbReference type="EMBL" id="QURH01000975">
    <property type="protein sequence ID" value="RFU37395.1"/>
    <property type="molecule type" value="Genomic_DNA"/>
</dbReference>
<evidence type="ECO:0000256" key="6">
    <source>
        <dbReference type="SAM" id="MobiDB-lite"/>
    </source>
</evidence>
<dbReference type="AlphaFoldDB" id="A0A372JBK9"/>
<dbReference type="OrthoDB" id="9762169at2"/>
<dbReference type="Gene3D" id="1.10.510.10">
    <property type="entry name" value="Transferase(Phosphotransferase) domain 1"/>
    <property type="match status" value="1"/>
</dbReference>
<dbReference type="Proteomes" id="UP000261811">
    <property type="component" value="Unassembled WGS sequence"/>
</dbReference>
<keyword evidence="3 8" id="KW-0418">Kinase</keyword>
<comment type="caution">
    <text evidence="8">The sequence shown here is derived from an EMBL/GenBank/DDBJ whole genome shotgun (WGS) entry which is preliminary data.</text>
</comment>
<dbReference type="InterPro" id="IPR000719">
    <property type="entry name" value="Prot_kinase_dom"/>
</dbReference>
<sequence length="528" mass="54357">MSSDFPPLSPDDPREIAGYPLLAVLGQGGMGKVYLSVTRGGRPLAVKTIRPEFAADPEFRSRFRQEVEAAQRVASPYTAALVDADPDAPAPWLATAYVAGPSLQRAVRQWGPLPGGSLLHLAAGIADALTAIHAAGVVHRDLKPSNVLLAADGPRVIDFGIARAAEATSLTVAGARIGTPAFMAPEQVRGEPVTSATDVFALGQVLVFGATGRAAFGEGATDTLFHRIVSAPPNLDGCEGVVRALAEHCLAKDPAARPSTPEIARLARAELPHPPAEGWLPEALAVTLPGYVPPPATLTSLPPATLPPGTRGRAGTETGTGTRVRTPLLAGASAGAAVLLAGGVLFAFNQHGSPPAHPTGAATGAATSSAPARSVSEPSPTASATTAAAYAPEYQDVSIDLPGGTCTEGSSFQYGLELAPTGPKVHVDANDAMVYDCLTNDHVPELTIWDWTGQGAVVSGDPAPAACVNAVEHSPLGAPLRFADLRKDTRLCVVTTKGQVLLFKVTKRNPARYGLTFSVSGWSTPSRN</sequence>
<keyword evidence="8" id="KW-0723">Serine/threonine-protein kinase</keyword>
<dbReference type="PANTHER" id="PTHR43289:SF34">
    <property type="entry name" value="SERINE_THREONINE-PROTEIN KINASE YBDM-RELATED"/>
    <property type="match status" value="1"/>
</dbReference>
<evidence type="ECO:0000256" key="1">
    <source>
        <dbReference type="ARBA" id="ARBA00022679"/>
    </source>
</evidence>
<dbReference type="InterPro" id="IPR017441">
    <property type="entry name" value="Protein_kinase_ATP_BS"/>
</dbReference>
<keyword evidence="2 5" id="KW-0547">Nucleotide-binding</keyword>
<organism evidence="8 9">
    <name type="scientific">Actinomadura logoneensis</name>
    <dbReference type="NCBI Taxonomy" id="2293572"/>
    <lineage>
        <taxon>Bacteria</taxon>
        <taxon>Bacillati</taxon>
        <taxon>Actinomycetota</taxon>
        <taxon>Actinomycetes</taxon>
        <taxon>Streptosporangiales</taxon>
        <taxon>Thermomonosporaceae</taxon>
        <taxon>Actinomadura</taxon>
    </lineage>
</organism>
<dbReference type="InterPro" id="IPR008271">
    <property type="entry name" value="Ser/Thr_kinase_AS"/>
</dbReference>
<dbReference type="PANTHER" id="PTHR43289">
    <property type="entry name" value="MITOGEN-ACTIVATED PROTEIN KINASE KINASE KINASE 20-RELATED"/>
    <property type="match status" value="1"/>
</dbReference>
<dbReference type="Pfam" id="PF00069">
    <property type="entry name" value="Pkinase"/>
    <property type="match status" value="1"/>
</dbReference>
<keyword evidence="9" id="KW-1185">Reference proteome</keyword>
<protein>
    <submittedName>
        <fullName evidence="8">Serine/threonine protein kinase</fullName>
    </submittedName>
</protein>
<evidence type="ECO:0000256" key="2">
    <source>
        <dbReference type="ARBA" id="ARBA00022741"/>
    </source>
</evidence>
<evidence type="ECO:0000313" key="9">
    <source>
        <dbReference type="Proteomes" id="UP000261811"/>
    </source>
</evidence>
<dbReference type="RefSeq" id="WP_117360988.1">
    <property type="nucleotide sequence ID" value="NZ_QURH01000975.1"/>
</dbReference>
<proteinExistence type="predicted"/>
<accession>A0A372JBK9</accession>
<dbReference type="PROSITE" id="PS00108">
    <property type="entry name" value="PROTEIN_KINASE_ST"/>
    <property type="match status" value="1"/>
</dbReference>
<evidence type="ECO:0000256" key="3">
    <source>
        <dbReference type="ARBA" id="ARBA00022777"/>
    </source>
</evidence>